<protein>
    <submittedName>
        <fullName evidence="1">Uncharacterized protein</fullName>
    </submittedName>
</protein>
<name>A0A0A9ABH7_ARUDO</name>
<accession>A0A0A9ABH7</accession>
<reference evidence="1" key="1">
    <citation type="submission" date="2014-09" db="EMBL/GenBank/DDBJ databases">
        <authorList>
            <person name="Magalhaes I.L.F."/>
            <person name="Oliveira U."/>
            <person name="Santos F.R."/>
            <person name="Vidigal T.H.D.A."/>
            <person name="Brescovit A.D."/>
            <person name="Santos A.J."/>
        </authorList>
    </citation>
    <scope>NUCLEOTIDE SEQUENCE</scope>
    <source>
        <tissue evidence="1">Shoot tissue taken approximately 20 cm above the soil surface</tissue>
    </source>
</reference>
<dbReference type="AlphaFoldDB" id="A0A0A9ABH7"/>
<organism evidence="1">
    <name type="scientific">Arundo donax</name>
    <name type="common">Giant reed</name>
    <name type="synonym">Donax arundinaceus</name>
    <dbReference type="NCBI Taxonomy" id="35708"/>
    <lineage>
        <taxon>Eukaryota</taxon>
        <taxon>Viridiplantae</taxon>
        <taxon>Streptophyta</taxon>
        <taxon>Embryophyta</taxon>
        <taxon>Tracheophyta</taxon>
        <taxon>Spermatophyta</taxon>
        <taxon>Magnoliopsida</taxon>
        <taxon>Liliopsida</taxon>
        <taxon>Poales</taxon>
        <taxon>Poaceae</taxon>
        <taxon>PACMAD clade</taxon>
        <taxon>Arundinoideae</taxon>
        <taxon>Arundineae</taxon>
        <taxon>Arundo</taxon>
    </lineage>
</organism>
<reference evidence="1" key="2">
    <citation type="journal article" date="2015" name="Data Brief">
        <title>Shoot transcriptome of the giant reed, Arundo donax.</title>
        <authorList>
            <person name="Barrero R.A."/>
            <person name="Guerrero F.D."/>
            <person name="Moolhuijzen P."/>
            <person name="Goolsby J.A."/>
            <person name="Tidwell J."/>
            <person name="Bellgard S.E."/>
            <person name="Bellgard M.I."/>
        </authorList>
    </citation>
    <scope>NUCLEOTIDE SEQUENCE</scope>
    <source>
        <tissue evidence="1">Shoot tissue taken approximately 20 cm above the soil surface</tissue>
    </source>
</reference>
<sequence length="54" mass="6159">MLQTKQKIRKGQALIRGTLQITSRTLDDHKSTTLKQNIRAFRTQSDGASETAWE</sequence>
<proteinExistence type="predicted"/>
<dbReference type="EMBL" id="GBRH01249459">
    <property type="protein sequence ID" value="JAD48436.1"/>
    <property type="molecule type" value="Transcribed_RNA"/>
</dbReference>
<evidence type="ECO:0000313" key="1">
    <source>
        <dbReference type="EMBL" id="JAD48436.1"/>
    </source>
</evidence>